<protein>
    <submittedName>
        <fullName evidence="1">Uncharacterized protein</fullName>
    </submittedName>
</protein>
<dbReference type="EMBL" id="MU150326">
    <property type="protein sequence ID" value="KAF9458972.1"/>
    <property type="molecule type" value="Genomic_DNA"/>
</dbReference>
<organism evidence="1 2">
    <name type="scientific">Collybia nuda</name>
    <dbReference type="NCBI Taxonomy" id="64659"/>
    <lineage>
        <taxon>Eukaryota</taxon>
        <taxon>Fungi</taxon>
        <taxon>Dikarya</taxon>
        <taxon>Basidiomycota</taxon>
        <taxon>Agaricomycotina</taxon>
        <taxon>Agaricomycetes</taxon>
        <taxon>Agaricomycetidae</taxon>
        <taxon>Agaricales</taxon>
        <taxon>Tricholomatineae</taxon>
        <taxon>Clitocybaceae</taxon>
        <taxon>Collybia</taxon>
    </lineage>
</organism>
<keyword evidence="2" id="KW-1185">Reference proteome</keyword>
<sequence>VEKSAFASDSAVRRMMKDMQDLYAMVFVRGDKKKAMTRLRAGSYVKSHHYSVFRSGAFMGLALPALVSGLYQCEDGFRCFLTTY</sequence>
<feature type="non-terminal residue" evidence="1">
    <location>
        <position position="1"/>
    </location>
</feature>
<proteinExistence type="predicted"/>
<dbReference type="Proteomes" id="UP000807353">
    <property type="component" value="Unassembled WGS sequence"/>
</dbReference>
<gene>
    <name evidence="1" type="ORF">BDZ94DRAFT_1172556</name>
</gene>
<name>A0A9P5XWE5_9AGAR</name>
<evidence type="ECO:0000313" key="2">
    <source>
        <dbReference type="Proteomes" id="UP000807353"/>
    </source>
</evidence>
<accession>A0A9P5XWE5</accession>
<reference evidence="1" key="1">
    <citation type="submission" date="2020-11" db="EMBL/GenBank/DDBJ databases">
        <authorList>
            <consortium name="DOE Joint Genome Institute"/>
            <person name="Ahrendt S."/>
            <person name="Riley R."/>
            <person name="Andreopoulos W."/>
            <person name="Labutti K."/>
            <person name="Pangilinan J."/>
            <person name="Ruiz-Duenas F.J."/>
            <person name="Barrasa J.M."/>
            <person name="Sanchez-Garcia M."/>
            <person name="Camarero S."/>
            <person name="Miyauchi S."/>
            <person name="Serrano A."/>
            <person name="Linde D."/>
            <person name="Babiker R."/>
            <person name="Drula E."/>
            <person name="Ayuso-Fernandez I."/>
            <person name="Pacheco R."/>
            <person name="Padilla G."/>
            <person name="Ferreira P."/>
            <person name="Barriuso J."/>
            <person name="Kellner H."/>
            <person name="Castanera R."/>
            <person name="Alfaro M."/>
            <person name="Ramirez L."/>
            <person name="Pisabarro A.G."/>
            <person name="Kuo A."/>
            <person name="Tritt A."/>
            <person name="Lipzen A."/>
            <person name="He G."/>
            <person name="Yan M."/>
            <person name="Ng V."/>
            <person name="Cullen D."/>
            <person name="Martin F."/>
            <person name="Rosso M.-N."/>
            <person name="Henrissat B."/>
            <person name="Hibbett D."/>
            <person name="Martinez A.T."/>
            <person name="Grigoriev I.V."/>
        </authorList>
    </citation>
    <scope>NUCLEOTIDE SEQUENCE</scope>
    <source>
        <strain evidence="1">CBS 247.69</strain>
    </source>
</reference>
<evidence type="ECO:0000313" key="1">
    <source>
        <dbReference type="EMBL" id="KAF9458972.1"/>
    </source>
</evidence>
<dbReference type="OrthoDB" id="9970435at2759"/>
<dbReference type="AlphaFoldDB" id="A0A9P5XWE5"/>
<comment type="caution">
    <text evidence="1">The sequence shown here is derived from an EMBL/GenBank/DDBJ whole genome shotgun (WGS) entry which is preliminary data.</text>
</comment>